<dbReference type="Gene3D" id="2.115.10.20">
    <property type="entry name" value="Glycosyl hydrolase domain, family 43"/>
    <property type="match status" value="1"/>
</dbReference>
<dbReference type="Pfam" id="PF13364">
    <property type="entry name" value="BetaGal_ABD2"/>
    <property type="match status" value="2"/>
</dbReference>
<keyword evidence="4 9" id="KW-0732">Signal</keyword>
<comment type="similarity">
    <text evidence="2 8">Belongs to the glycosyl hydrolase 35 family.</text>
</comment>
<dbReference type="InterPro" id="IPR025972">
    <property type="entry name" value="BetaGal_dom3"/>
</dbReference>
<dbReference type="InterPro" id="IPR018954">
    <property type="entry name" value="Betagal_dom2"/>
</dbReference>
<dbReference type="SUPFAM" id="SSF117100">
    <property type="entry name" value="Beta-galactosidase LacA, domain 3"/>
    <property type="match status" value="1"/>
</dbReference>
<dbReference type="Pfam" id="PF10435">
    <property type="entry name" value="BetaGal_dom2"/>
    <property type="match status" value="1"/>
</dbReference>
<evidence type="ECO:0000313" key="11">
    <source>
        <dbReference type="EMBL" id="MUI15412.1"/>
    </source>
</evidence>
<dbReference type="SUPFAM" id="SSF51445">
    <property type="entry name" value="(Trans)glycosidases"/>
    <property type="match status" value="1"/>
</dbReference>
<dbReference type="GO" id="GO:0005975">
    <property type="term" value="P:carbohydrate metabolic process"/>
    <property type="evidence" value="ECO:0007669"/>
    <property type="project" value="InterPro"/>
</dbReference>
<dbReference type="InterPro" id="IPR001944">
    <property type="entry name" value="Glycoside_Hdrlase_35"/>
</dbReference>
<sequence length="1280" mass="137228">MPKIPASFRRRCLPHLLQFGLAAFALQAGAQELGIPQASDTQQRQSQAGTSANAPVFLMAAVPLSAEGKFSVYSSGDGVTFTTFASEAHAPGGTALADPSIVRHDGQYYAVYAQGAGLGIARSRDLKAWETVRTAPLALAGGAQLSAPRWVKEKNGAVKVVVAAGAQTYIVAPDAGFTRWSAPQAVQGLSGAAAIAATDSGYAALVRNPSTGMLELATAPAPAGPWTVTQQGDWSGWGASSGGQSLVRLADGAWRAYFRDAGGRAYWYADSRDNLRTWSPKAKVGGVSGMIGTASVIPEERKAFAAATKPKGQPRKVSWDEHSMMVDGRRIVVWSGEVHPFRLPSPSLWRDVIQKMKAVGFNGIAFYFDWGYHSPEPGVYDFAGIRNVERAIEIAEEEGMYIIARTGPYVNAELTGGGYPGWMFRSRAEARTDDPAYLAAADEWMTQINAIIARHQISDGGGNIIAYQLENELGKVEPKHVRQMDHLAKKARADGITVPFFHNAAGRLPDWAPKNSTAPWANSGPTDIYAFDGYPGGSCNVFADPSGPNKAPDWGMYAQPGPKAGALSSPGTPGFAAELGGGWFDYWGSNGTYACTAERQGKGYQRVFYGTNLINRITIHNVYMTFGGTSWGWLAGPVVYTSYDYGAPISEDRGLRPKALALKQQGMFVQAAEQAVAQMDKGPAIATSSDKVKVYHNVNPKLGAHVLLAVHSPSDLLSDDSFTFDLATKDGSYKVPLRLNGQDAKMLLAAYPLERQHLVYSTSELQTHFNNGERDIALLHGRDGEAGETVLRFTGAPKVEVLAGKVSSDYDAAKGDLTLRYTHDGLARVRITGGGRAPLLLLLADEKTSLRFWTQKTPAGQVLQLTPALVRSATLAGGKLALTGDTAAASAIEIWGPKFSTATFNGAALSLAAQPDGSHRSNAVDGPAAVRLPDLAALPWTRRADSPEAQPGFDDAAWAKADNRASAAQTWTMPERGQPTLAMSDYGFHHGDVWYRGHVDIADVKNNQLELFYGAGGAGMVQVWIDGRFVGQHEMDTGRSFPETTDSVKLALGDLKPGRHVIAVMVRNNSHNWNLMADDYHREARGLISASLTSKGGKRFAVPIEWRIQGRRGGETLDDVARGPLNNGGLYGEREGWHLPATAKAGAGAGWVAAKPTDAPPAAGTYWLKTSFDLDLPKAHDVQLGLAFGDTSKPRSERENRALIFVNGWNMGQFIAHIGPQRTFVIPPGILNPNGRNTIALAVTTDGRKENALEPVALVNLRTVRGGVPLEIVATPQDRR</sequence>
<gene>
    <name evidence="11" type="ORF">GJV26_23580</name>
</gene>
<keyword evidence="6" id="KW-0325">Glycoprotein</keyword>
<dbReference type="PANTHER" id="PTHR23421">
    <property type="entry name" value="BETA-GALACTOSIDASE RELATED"/>
    <property type="match status" value="1"/>
</dbReference>
<evidence type="ECO:0000256" key="4">
    <source>
        <dbReference type="ARBA" id="ARBA00022729"/>
    </source>
</evidence>
<dbReference type="InterPro" id="IPR023296">
    <property type="entry name" value="Glyco_hydro_beta-prop_sf"/>
</dbReference>
<dbReference type="InterPro" id="IPR025300">
    <property type="entry name" value="BetaGal_jelly_roll_dom"/>
</dbReference>
<dbReference type="InterPro" id="IPR036833">
    <property type="entry name" value="BetaGal_dom3_sf"/>
</dbReference>
<dbReference type="Proteomes" id="UP000431684">
    <property type="component" value="Unassembled WGS sequence"/>
</dbReference>
<evidence type="ECO:0000256" key="7">
    <source>
        <dbReference type="ARBA" id="ARBA00023295"/>
    </source>
</evidence>
<dbReference type="Pfam" id="PF13363">
    <property type="entry name" value="BetaGal_dom3"/>
    <property type="match status" value="1"/>
</dbReference>
<keyword evidence="7" id="KW-0326">Glycosidase</keyword>
<evidence type="ECO:0000256" key="1">
    <source>
        <dbReference type="ARBA" id="ARBA00001412"/>
    </source>
</evidence>
<dbReference type="SUPFAM" id="SSF75005">
    <property type="entry name" value="Arabinanase/levansucrase/invertase"/>
    <property type="match status" value="1"/>
</dbReference>
<feature type="signal peptide" evidence="9">
    <location>
        <begin position="1"/>
        <end position="30"/>
    </location>
</feature>
<reference evidence="11 12" key="1">
    <citation type="submission" date="2019-11" db="EMBL/GenBank/DDBJ databases">
        <title>Draft Genome Sequences of Six Type Strains of the Genus Massilia.</title>
        <authorList>
            <person name="Miess H."/>
            <person name="Frediansyah A."/>
            <person name="Goeker M."/>
            <person name="Gross H."/>
        </authorList>
    </citation>
    <scope>NUCLEOTIDE SEQUENCE [LARGE SCALE GENOMIC DNA]</scope>
    <source>
        <strain evidence="11 12">DSM 17513</strain>
    </source>
</reference>
<evidence type="ECO:0000256" key="8">
    <source>
        <dbReference type="RuleBase" id="RU003679"/>
    </source>
</evidence>
<proteinExistence type="inferred from homology"/>
<dbReference type="SUPFAM" id="SSF51011">
    <property type="entry name" value="Glycosyl hydrolase domain"/>
    <property type="match status" value="1"/>
</dbReference>
<dbReference type="EC" id="3.2.1.23" evidence="3"/>
<dbReference type="Gene3D" id="2.60.120.260">
    <property type="entry name" value="Galactose-binding domain-like"/>
    <property type="match status" value="2"/>
</dbReference>
<dbReference type="RefSeq" id="WP_155711109.1">
    <property type="nucleotide sequence ID" value="NZ_BMWU01000004.1"/>
</dbReference>
<dbReference type="Gene3D" id="3.20.20.80">
    <property type="entry name" value="Glycosidases"/>
    <property type="match status" value="1"/>
</dbReference>
<dbReference type="AlphaFoldDB" id="A0A6I3XQ39"/>
<organism evidence="11 12">
    <name type="scientific">Pseudoduganella dura</name>
    <dbReference type="NCBI Taxonomy" id="321982"/>
    <lineage>
        <taxon>Bacteria</taxon>
        <taxon>Pseudomonadati</taxon>
        <taxon>Pseudomonadota</taxon>
        <taxon>Betaproteobacteria</taxon>
        <taxon>Burkholderiales</taxon>
        <taxon>Oxalobacteraceae</taxon>
        <taxon>Telluria group</taxon>
        <taxon>Pseudoduganella</taxon>
    </lineage>
</organism>
<evidence type="ECO:0000313" key="12">
    <source>
        <dbReference type="Proteomes" id="UP000431684"/>
    </source>
</evidence>
<evidence type="ECO:0000256" key="6">
    <source>
        <dbReference type="ARBA" id="ARBA00023180"/>
    </source>
</evidence>
<accession>A0A6I3XQ39</accession>
<dbReference type="InterPro" id="IPR031330">
    <property type="entry name" value="Gly_Hdrlase_35_cat"/>
</dbReference>
<evidence type="ECO:0000256" key="5">
    <source>
        <dbReference type="ARBA" id="ARBA00022801"/>
    </source>
</evidence>
<dbReference type="Gene3D" id="2.102.20.10">
    <property type="entry name" value="Beta-galactosidase, domain 2"/>
    <property type="match status" value="1"/>
</dbReference>
<dbReference type="EMBL" id="WNWM01000002">
    <property type="protein sequence ID" value="MUI15412.1"/>
    <property type="molecule type" value="Genomic_DNA"/>
</dbReference>
<dbReference type="PRINTS" id="PR00742">
    <property type="entry name" value="GLHYDRLASE35"/>
</dbReference>
<dbReference type="OrthoDB" id="9813184at2"/>
<evidence type="ECO:0000256" key="3">
    <source>
        <dbReference type="ARBA" id="ARBA00012756"/>
    </source>
</evidence>
<dbReference type="InterPro" id="IPR017853">
    <property type="entry name" value="GH"/>
</dbReference>
<comment type="caution">
    <text evidence="11">The sequence shown here is derived from an EMBL/GenBank/DDBJ whole genome shotgun (WGS) entry which is preliminary data.</text>
</comment>
<feature type="domain" description="Beta-galactosidase" evidence="10">
    <location>
        <begin position="673"/>
        <end position="852"/>
    </location>
</feature>
<dbReference type="SMART" id="SM01029">
    <property type="entry name" value="BetaGal_dom2"/>
    <property type="match status" value="1"/>
</dbReference>
<keyword evidence="12" id="KW-1185">Reference proteome</keyword>
<dbReference type="InterPro" id="IPR008979">
    <property type="entry name" value="Galactose-bd-like_sf"/>
</dbReference>
<feature type="chain" id="PRO_5026304253" description="beta-galactosidase" evidence="9">
    <location>
        <begin position="31"/>
        <end position="1280"/>
    </location>
</feature>
<dbReference type="InterPro" id="IPR037110">
    <property type="entry name" value="Betagal_dom2_sf"/>
</dbReference>
<dbReference type="GO" id="GO:0004565">
    <property type="term" value="F:beta-galactosidase activity"/>
    <property type="evidence" value="ECO:0007669"/>
    <property type="project" value="UniProtKB-EC"/>
</dbReference>
<keyword evidence="5" id="KW-0378">Hydrolase</keyword>
<evidence type="ECO:0000259" key="10">
    <source>
        <dbReference type="SMART" id="SM01029"/>
    </source>
</evidence>
<protein>
    <recommendedName>
        <fullName evidence="3">beta-galactosidase</fullName>
        <ecNumber evidence="3">3.2.1.23</ecNumber>
    </recommendedName>
</protein>
<dbReference type="SUPFAM" id="SSF49785">
    <property type="entry name" value="Galactose-binding domain-like"/>
    <property type="match status" value="2"/>
</dbReference>
<name>A0A6I3XQ39_9BURK</name>
<dbReference type="Pfam" id="PF01301">
    <property type="entry name" value="Glyco_hydro_35"/>
    <property type="match status" value="1"/>
</dbReference>
<evidence type="ECO:0000256" key="2">
    <source>
        <dbReference type="ARBA" id="ARBA00009809"/>
    </source>
</evidence>
<comment type="catalytic activity">
    <reaction evidence="1">
        <text>Hydrolysis of terminal non-reducing beta-D-galactose residues in beta-D-galactosides.</text>
        <dbReference type="EC" id="3.2.1.23"/>
    </reaction>
</comment>
<evidence type="ECO:0000256" key="9">
    <source>
        <dbReference type="SAM" id="SignalP"/>
    </source>
</evidence>